<sequence>MYLGMSAWESASRRADIVRNLFGGAVAGKCVSASVRECGKAQSPALVLPWRSRYLSPSNVRNGSRIRGS</sequence>
<gene>
    <name evidence="1" type="ORF">AVDCRST_MAG89-2010</name>
</gene>
<protein>
    <submittedName>
        <fullName evidence="1">Uncharacterized protein</fullName>
    </submittedName>
</protein>
<dbReference type="AlphaFoldDB" id="A0A6J4LD48"/>
<evidence type="ECO:0000313" key="1">
    <source>
        <dbReference type="EMBL" id="CAA9328471.1"/>
    </source>
</evidence>
<name>A0A6J4LD48_9BACT</name>
<reference evidence="1" key="1">
    <citation type="submission" date="2020-02" db="EMBL/GenBank/DDBJ databases">
        <authorList>
            <person name="Meier V. D."/>
        </authorList>
    </citation>
    <scope>NUCLEOTIDE SEQUENCE</scope>
    <source>
        <strain evidence="1">AVDCRST_MAG89</strain>
    </source>
</reference>
<proteinExistence type="predicted"/>
<dbReference type="EMBL" id="CADCTV010000425">
    <property type="protein sequence ID" value="CAA9328471.1"/>
    <property type="molecule type" value="Genomic_DNA"/>
</dbReference>
<organism evidence="1">
    <name type="scientific">uncultured Gemmatimonadota bacterium</name>
    <dbReference type="NCBI Taxonomy" id="203437"/>
    <lineage>
        <taxon>Bacteria</taxon>
        <taxon>Pseudomonadati</taxon>
        <taxon>Gemmatimonadota</taxon>
        <taxon>environmental samples</taxon>
    </lineage>
</organism>
<accession>A0A6J4LD48</accession>